<protein>
    <submittedName>
        <fullName evidence="3">Helix-turn-helix domain-containing protein</fullName>
    </submittedName>
</protein>
<sequence>MSIGENIRKYRTMKNFSLEDLALKARIGVHRLESYEKDEVEPELDTILKISTVLDIPASELMEFEKEDHQIDKELEDLIFAIGIKRSKLILKKAKDFSERDVLKAMNLLYGLETEKK</sequence>
<dbReference type="SUPFAM" id="SSF47413">
    <property type="entry name" value="lambda repressor-like DNA-binding domains"/>
    <property type="match status" value="1"/>
</dbReference>
<dbReference type="Pfam" id="PF01381">
    <property type="entry name" value="HTH_3"/>
    <property type="match status" value="1"/>
</dbReference>
<gene>
    <name evidence="3" type="ORF">MUN89_09185</name>
</gene>
<evidence type="ECO:0000313" key="4">
    <source>
        <dbReference type="Proteomes" id="UP000831787"/>
    </source>
</evidence>
<dbReference type="InterPro" id="IPR001387">
    <property type="entry name" value="Cro/C1-type_HTH"/>
</dbReference>
<evidence type="ECO:0000259" key="2">
    <source>
        <dbReference type="PROSITE" id="PS50943"/>
    </source>
</evidence>
<reference evidence="3 4" key="1">
    <citation type="submission" date="2022-04" db="EMBL/GenBank/DDBJ databases">
        <title>Halobacillus sp. isolated from saltern.</title>
        <authorList>
            <person name="Won M."/>
            <person name="Lee C.-M."/>
            <person name="Woen H.-Y."/>
            <person name="Kwon S.-W."/>
        </authorList>
    </citation>
    <scope>NUCLEOTIDE SEQUENCE [LARGE SCALE GENOMIC DNA]</scope>
    <source>
        <strain evidence="3 4">SSBR10-3</strain>
    </source>
</reference>
<dbReference type="PROSITE" id="PS50943">
    <property type="entry name" value="HTH_CROC1"/>
    <property type="match status" value="1"/>
</dbReference>
<feature type="domain" description="HTH cro/C1-type" evidence="2">
    <location>
        <begin position="7"/>
        <end position="61"/>
    </location>
</feature>
<evidence type="ECO:0000256" key="1">
    <source>
        <dbReference type="ARBA" id="ARBA00023125"/>
    </source>
</evidence>
<keyword evidence="1" id="KW-0238">DNA-binding</keyword>
<name>A0ABY4EPP6_9BACI</name>
<dbReference type="PANTHER" id="PTHR46558">
    <property type="entry name" value="TRACRIPTIONAL REGULATORY PROTEIN-RELATED-RELATED"/>
    <property type="match status" value="1"/>
</dbReference>
<dbReference type="Gene3D" id="1.10.260.40">
    <property type="entry name" value="lambda repressor-like DNA-binding domains"/>
    <property type="match status" value="1"/>
</dbReference>
<dbReference type="CDD" id="cd00093">
    <property type="entry name" value="HTH_XRE"/>
    <property type="match status" value="1"/>
</dbReference>
<accession>A0ABY4EPP6</accession>
<evidence type="ECO:0000313" key="3">
    <source>
        <dbReference type="EMBL" id="UOQ46066.1"/>
    </source>
</evidence>
<dbReference type="SMART" id="SM00530">
    <property type="entry name" value="HTH_XRE"/>
    <property type="match status" value="1"/>
</dbReference>
<organism evidence="3 4">
    <name type="scientific">Halobacillus salinarum</name>
    <dbReference type="NCBI Taxonomy" id="2932257"/>
    <lineage>
        <taxon>Bacteria</taxon>
        <taxon>Bacillati</taxon>
        <taxon>Bacillota</taxon>
        <taxon>Bacilli</taxon>
        <taxon>Bacillales</taxon>
        <taxon>Bacillaceae</taxon>
        <taxon>Halobacillus</taxon>
    </lineage>
</organism>
<keyword evidence="4" id="KW-1185">Reference proteome</keyword>
<dbReference type="InterPro" id="IPR010982">
    <property type="entry name" value="Lambda_DNA-bd_dom_sf"/>
</dbReference>
<dbReference type="RefSeq" id="WP_244713064.1">
    <property type="nucleotide sequence ID" value="NZ_CP095073.1"/>
</dbReference>
<proteinExistence type="predicted"/>
<dbReference type="PANTHER" id="PTHR46558:SF4">
    <property type="entry name" value="DNA-BIDING PHAGE PROTEIN"/>
    <property type="match status" value="1"/>
</dbReference>
<dbReference type="EMBL" id="CP095073">
    <property type="protein sequence ID" value="UOQ46066.1"/>
    <property type="molecule type" value="Genomic_DNA"/>
</dbReference>
<dbReference type="Proteomes" id="UP000831787">
    <property type="component" value="Chromosome"/>
</dbReference>